<evidence type="ECO:0000256" key="3">
    <source>
        <dbReference type="ARBA" id="ARBA00022980"/>
    </source>
</evidence>
<sequence length="190" mass="21427">MNRLTSDVRNSVGKNDSHHLRDEGYIPAVIYSKDMDTLPIRINRREAEGYIRRYGENSLVDLSIGGTSYTALIKEIQADPLTRSIIHIDFQRVTEDQKIHVKIPIILQGRQLADGGSAILQQQINDIEIECSAGSIPKKLEMNISNFRPGDILRVADLEISEEFHIVQDPQTIIASLSIPDHVAEEEEKE</sequence>
<dbReference type="InterPro" id="IPR011035">
    <property type="entry name" value="Ribosomal_bL25/Gln-tRNA_synth"/>
</dbReference>
<reference evidence="8 9" key="1">
    <citation type="submission" date="2019-10" db="EMBL/GenBank/DDBJ databases">
        <title>Alkaliphilus serpentinus sp. nov. and Alkaliphilus pronyensis sp. nov., two novel anaerobic alkaliphilic species isolated from the serpentinized-hosted hydrothermal field of the Prony Bay (New Caledonia).</title>
        <authorList>
            <person name="Postec A."/>
        </authorList>
    </citation>
    <scope>NUCLEOTIDE SEQUENCE [LARGE SCALE GENOMIC DNA]</scope>
    <source>
        <strain evidence="8 9">LacT</strain>
    </source>
</reference>
<keyword evidence="1 5" id="KW-0699">rRNA-binding</keyword>
<dbReference type="InterPro" id="IPR020057">
    <property type="entry name" value="Ribosomal_bL25_b-dom"/>
</dbReference>
<comment type="caution">
    <text evidence="8">The sequence shown here is derived from an EMBL/GenBank/DDBJ whole genome shotgun (WGS) entry which is preliminary data.</text>
</comment>
<dbReference type="AlphaFoldDB" id="A0A833MER5"/>
<dbReference type="GO" id="GO:0006412">
    <property type="term" value="P:translation"/>
    <property type="evidence" value="ECO:0007669"/>
    <property type="project" value="UniProtKB-UniRule"/>
</dbReference>
<feature type="domain" description="Large ribosomal subunit protein bL25 L25" evidence="6">
    <location>
        <begin position="7"/>
        <end position="90"/>
    </location>
</feature>
<evidence type="ECO:0000259" key="7">
    <source>
        <dbReference type="Pfam" id="PF14693"/>
    </source>
</evidence>
<dbReference type="Pfam" id="PF14693">
    <property type="entry name" value="Ribosomal_TL5_C"/>
    <property type="match status" value="1"/>
</dbReference>
<keyword evidence="9" id="KW-1185">Reference proteome</keyword>
<name>A0A833MER5_9FIRM</name>
<dbReference type="InterPro" id="IPR020056">
    <property type="entry name" value="Rbsml_bL25/Gln-tRNA_synth_N"/>
</dbReference>
<evidence type="ECO:0000313" key="9">
    <source>
        <dbReference type="Proteomes" id="UP000465601"/>
    </source>
</evidence>
<dbReference type="Proteomes" id="UP000465601">
    <property type="component" value="Unassembled WGS sequence"/>
</dbReference>
<comment type="function">
    <text evidence="5">This is one of the proteins that binds to the 5S RNA in the ribosome where it forms part of the central protuberance.</text>
</comment>
<feature type="domain" description="Large ribosomal subunit protein bL25 beta" evidence="7">
    <location>
        <begin position="98"/>
        <end position="180"/>
    </location>
</feature>
<comment type="subunit">
    <text evidence="5">Part of the 50S ribosomal subunit; part of the 5S rRNA/L5/L18/L25 subcomplex. Contacts the 5S rRNA. Binds to the 5S rRNA independently of L5 and L18.</text>
</comment>
<keyword evidence="3 5" id="KW-0689">Ribosomal protein</keyword>
<keyword evidence="2 5" id="KW-0694">RNA-binding</keyword>
<dbReference type="EMBL" id="WBZB01000012">
    <property type="protein sequence ID" value="KAB3531794.1"/>
    <property type="molecule type" value="Genomic_DNA"/>
</dbReference>
<evidence type="ECO:0000313" key="8">
    <source>
        <dbReference type="EMBL" id="KAB3531794.1"/>
    </source>
</evidence>
<evidence type="ECO:0000259" key="6">
    <source>
        <dbReference type="Pfam" id="PF01386"/>
    </source>
</evidence>
<organism evidence="8 9">
    <name type="scientific">Alkaliphilus serpentinus</name>
    <dbReference type="NCBI Taxonomy" id="1482731"/>
    <lineage>
        <taxon>Bacteria</taxon>
        <taxon>Bacillati</taxon>
        <taxon>Bacillota</taxon>
        <taxon>Clostridia</taxon>
        <taxon>Peptostreptococcales</taxon>
        <taxon>Natronincolaceae</taxon>
        <taxon>Alkaliphilus</taxon>
    </lineage>
</organism>
<dbReference type="GO" id="GO:0008097">
    <property type="term" value="F:5S rRNA binding"/>
    <property type="evidence" value="ECO:0007669"/>
    <property type="project" value="InterPro"/>
</dbReference>
<dbReference type="HAMAP" id="MF_01334">
    <property type="entry name" value="Ribosomal_bL25_CTC"/>
    <property type="match status" value="1"/>
</dbReference>
<proteinExistence type="inferred from homology"/>
<evidence type="ECO:0000256" key="1">
    <source>
        <dbReference type="ARBA" id="ARBA00022730"/>
    </source>
</evidence>
<dbReference type="GO" id="GO:0003735">
    <property type="term" value="F:structural constituent of ribosome"/>
    <property type="evidence" value="ECO:0007669"/>
    <property type="project" value="InterPro"/>
</dbReference>
<evidence type="ECO:0000256" key="4">
    <source>
        <dbReference type="ARBA" id="ARBA00023274"/>
    </source>
</evidence>
<gene>
    <name evidence="5" type="primary">rplY</name>
    <name evidence="5" type="synonym">ctc</name>
    <name evidence="8" type="ORF">F8153_03495</name>
</gene>
<dbReference type="GO" id="GO:0022625">
    <property type="term" value="C:cytosolic large ribosomal subunit"/>
    <property type="evidence" value="ECO:0007669"/>
    <property type="project" value="TreeGrafter"/>
</dbReference>
<dbReference type="Gene3D" id="2.40.240.10">
    <property type="entry name" value="Ribosomal Protein L25, Chain P"/>
    <property type="match status" value="1"/>
</dbReference>
<dbReference type="NCBIfam" id="TIGR00731">
    <property type="entry name" value="bL25_bact_ctc"/>
    <property type="match status" value="1"/>
</dbReference>
<dbReference type="Pfam" id="PF01386">
    <property type="entry name" value="Ribosomal_L25p"/>
    <property type="match status" value="1"/>
</dbReference>
<evidence type="ECO:0000256" key="2">
    <source>
        <dbReference type="ARBA" id="ARBA00022884"/>
    </source>
</evidence>
<dbReference type="InterPro" id="IPR037121">
    <property type="entry name" value="Ribosomal_bL25_C"/>
</dbReference>
<dbReference type="Gene3D" id="2.170.120.20">
    <property type="entry name" value="Ribosomal protein L25, beta domain"/>
    <property type="match status" value="1"/>
</dbReference>
<dbReference type="OrthoDB" id="9790002at2"/>
<evidence type="ECO:0000256" key="5">
    <source>
        <dbReference type="HAMAP-Rule" id="MF_01334"/>
    </source>
</evidence>
<dbReference type="SUPFAM" id="SSF50715">
    <property type="entry name" value="Ribosomal protein L25-like"/>
    <property type="match status" value="1"/>
</dbReference>
<comment type="similarity">
    <text evidence="5">Belongs to the bacterial ribosomal protein bL25 family. CTC subfamily.</text>
</comment>
<accession>A0A833MER5</accession>
<keyword evidence="4 5" id="KW-0687">Ribonucleoprotein</keyword>
<dbReference type="CDD" id="cd00495">
    <property type="entry name" value="Ribosomal_L25_TL5_CTC"/>
    <property type="match status" value="1"/>
</dbReference>
<dbReference type="InterPro" id="IPR029751">
    <property type="entry name" value="Ribosomal_L25_dom"/>
</dbReference>
<protein>
    <recommendedName>
        <fullName evidence="5">Large ribosomal subunit protein bL25</fullName>
    </recommendedName>
    <alternativeName>
        <fullName evidence="5">General stress protein CTC</fullName>
    </alternativeName>
</protein>
<dbReference type="InterPro" id="IPR001021">
    <property type="entry name" value="Ribosomal_bL25_long"/>
</dbReference>
<dbReference type="RefSeq" id="WP_151864974.1">
    <property type="nucleotide sequence ID" value="NZ_WBZB01000012.1"/>
</dbReference>
<dbReference type="InterPro" id="IPR020930">
    <property type="entry name" value="Ribosomal_uL5_bac-type"/>
</dbReference>
<dbReference type="PANTHER" id="PTHR33284">
    <property type="entry name" value="RIBOSOMAL PROTEIN L25/GLN-TRNA SYNTHETASE, ANTI-CODON-BINDING DOMAIN-CONTAINING PROTEIN"/>
    <property type="match status" value="1"/>
</dbReference>
<dbReference type="PANTHER" id="PTHR33284:SF1">
    <property type="entry name" value="RIBOSOMAL PROTEIN L25_GLN-TRNA SYNTHETASE, ANTI-CODON-BINDING DOMAIN-CONTAINING PROTEIN"/>
    <property type="match status" value="1"/>
</dbReference>